<gene>
    <name evidence="1" type="ordered locus">Thebr_1414</name>
</gene>
<evidence type="ECO:0000313" key="1">
    <source>
        <dbReference type="EMBL" id="ADV79983.1"/>
    </source>
</evidence>
<dbReference type="Proteomes" id="UP000002062">
    <property type="component" value="Chromosome"/>
</dbReference>
<protein>
    <submittedName>
        <fullName evidence="1">Uncharacterized protein</fullName>
    </submittedName>
</protein>
<sequence length="53" mass="6119">MKRIKSSTLAFNGTLKWRFETVDDIISLHAIVSDETIYITSVDHYLIYAISNK</sequence>
<reference evidence="1 2" key="1">
    <citation type="submission" date="2011-01" db="EMBL/GenBank/DDBJ databases">
        <title>Complete sequence of Thermoanaerobacter brockii finnii Ako-1.</title>
        <authorList>
            <consortium name="US DOE Joint Genome Institute"/>
            <person name="Lucas S."/>
            <person name="Copeland A."/>
            <person name="Lapidus A."/>
            <person name="Cheng J.-F."/>
            <person name="Goodwin L."/>
            <person name="Pitluck S."/>
            <person name="Chertkov O."/>
            <person name="Munk C."/>
            <person name="Detter J.C."/>
            <person name="Han C."/>
            <person name="Tapia R."/>
            <person name="Land M."/>
            <person name="Hauser L."/>
            <person name="Kyrpides N."/>
            <person name="Ivanova N."/>
            <person name="Mikhailova N."/>
            <person name="Pagani I."/>
            <person name="Hemme C.L."/>
            <person name="Woyke T."/>
        </authorList>
    </citation>
    <scope>NUCLEOTIDE SEQUENCE [LARGE SCALE GENOMIC DNA]</scope>
    <source>
        <strain evidence="2">ATCC 43586 / DSM 3389 / AKO-1</strain>
    </source>
</reference>
<evidence type="ECO:0000313" key="2">
    <source>
        <dbReference type="Proteomes" id="UP000002062"/>
    </source>
</evidence>
<dbReference type="AlphaFoldDB" id="E8UTZ6"/>
<dbReference type="EMBL" id="CP002466">
    <property type="protein sequence ID" value="ADV79983.1"/>
    <property type="molecule type" value="Genomic_DNA"/>
</dbReference>
<dbReference type="HOGENOM" id="CLU_3067161_0_0_9"/>
<proteinExistence type="predicted"/>
<name>E8UTZ6_THEBF</name>
<keyword evidence="2" id="KW-1185">Reference proteome</keyword>
<accession>E8UTZ6</accession>
<dbReference type="KEGG" id="tbo:Thebr_1414"/>
<dbReference type="RefSeq" id="WP_003868803.1">
    <property type="nucleotide sequence ID" value="NC_014964.1"/>
</dbReference>
<organism evidence="1 2">
    <name type="scientific">Thermoanaerobacter brockii subsp. finnii (strain ATCC 43586 / DSM 3389 / AKO-1)</name>
    <name type="common">Thermoanaerobacter finnii</name>
    <dbReference type="NCBI Taxonomy" id="509193"/>
    <lineage>
        <taxon>Bacteria</taxon>
        <taxon>Bacillati</taxon>
        <taxon>Bacillota</taxon>
        <taxon>Clostridia</taxon>
        <taxon>Thermoanaerobacterales</taxon>
        <taxon>Thermoanaerobacteraceae</taxon>
        <taxon>Thermoanaerobacter</taxon>
    </lineage>
</organism>